<dbReference type="Proteomes" id="UP000321933">
    <property type="component" value="Unassembled WGS sequence"/>
</dbReference>
<dbReference type="Gene3D" id="3.40.50.300">
    <property type="entry name" value="P-loop containing nucleotide triphosphate hydrolases"/>
    <property type="match status" value="1"/>
</dbReference>
<dbReference type="InterPro" id="IPR021871">
    <property type="entry name" value="DUF3482"/>
</dbReference>
<dbReference type="Pfam" id="PF01926">
    <property type="entry name" value="MMR_HSR1"/>
    <property type="match status" value="1"/>
</dbReference>
<keyword evidence="3" id="KW-1185">Reference proteome</keyword>
<dbReference type="OrthoDB" id="5406017at2"/>
<dbReference type="Pfam" id="PF11981">
    <property type="entry name" value="DUF3482"/>
    <property type="match status" value="1"/>
</dbReference>
<dbReference type="AlphaFoldDB" id="A0A5C8ZXQ7"/>
<dbReference type="InterPro" id="IPR027417">
    <property type="entry name" value="P-loop_NTPase"/>
</dbReference>
<dbReference type="GO" id="GO:0005525">
    <property type="term" value="F:GTP binding"/>
    <property type="evidence" value="ECO:0007669"/>
    <property type="project" value="InterPro"/>
</dbReference>
<protein>
    <submittedName>
        <fullName evidence="2">DUF3482 domain-containing protein</fullName>
    </submittedName>
</protein>
<evidence type="ECO:0000313" key="2">
    <source>
        <dbReference type="EMBL" id="TXS93256.1"/>
    </source>
</evidence>
<proteinExistence type="predicted"/>
<organism evidence="2 3">
    <name type="scientific">Parahaliea aestuarii</name>
    <dbReference type="NCBI Taxonomy" id="1852021"/>
    <lineage>
        <taxon>Bacteria</taxon>
        <taxon>Pseudomonadati</taxon>
        <taxon>Pseudomonadota</taxon>
        <taxon>Gammaproteobacteria</taxon>
        <taxon>Cellvibrionales</taxon>
        <taxon>Halieaceae</taxon>
        <taxon>Parahaliea</taxon>
    </lineage>
</organism>
<sequence>MSPPVFAVVGRPNKGKSSIVATLARDDSVYIDARAGSTRQSRAFPMQVDGETLYTLVDTPGFQRAREVLDTLQASCNDASGRPRAVRDFVARHSGQERFRDECELLRPIVEGAGIIYVVDGSCPFGADYEAEMEILRWCGRPSLALINPIDNDEFTEQWQAGLGQYFRTVRLFNAQRAEFAKQLELLELFGHLDTDWRRSLQRAVDVLRREREHQHRDSSAMIAELIAAALTFQVSQKIPDGTPGEPVKAALALRYREALVRRERQCRRQVEEVFHYHNLQRSEDVLALEDADLFQVEDWYLWGLNRTSLTAVAGSAGAFIGGGTGMVLDGASGGLLGGLGTLVSGAAGAITGGVGAWRYADEIAQFRIKGIPTGGKQLNYGPSRNPNFPFVLLGRALLHHKLLCQRTHADRSHLALNTQLLEQVDEGQRRKLARLFARIRAGKREEERRAELASLVLGWCLAHDQQQANMDTDKTFGELP</sequence>
<reference evidence="2 3" key="1">
    <citation type="submission" date="2019-08" db="EMBL/GenBank/DDBJ databases">
        <title>Parahaliea maris sp. nov., isolated from the surface seawater.</title>
        <authorList>
            <person name="Liu Y."/>
        </authorList>
    </citation>
    <scope>NUCLEOTIDE SEQUENCE [LARGE SCALE GENOMIC DNA]</scope>
    <source>
        <strain evidence="2 3">S2-26</strain>
    </source>
</reference>
<gene>
    <name evidence="2" type="ORF">FVW59_05280</name>
</gene>
<dbReference type="InterPro" id="IPR006073">
    <property type="entry name" value="GTP-bd"/>
</dbReference>
<dbReference type="EMBL" id="VRYZ01000002">
    <property type="protein sequence ID" value="TXS93256.1"/>
    <property type="molecule type" value="Genomic_DNA"/>
</dbReference>
<evidence type="ECO:0000313" key="3">
    <source>
        <dbReference type="Proteomes" id="UP000321933"/>
    </source>
</evidence>
<comment type="caution">
    <text evidence="2">The sequence shown here is derived from an EMBL/GenBank/DDBJ whole genome shotgun (WGS) entry which is preliminary data.</text>
</comment>
<dbReference type="RefSeq" id="WP_148063192.1">
    <property type="nucleotide sequence ID" value="NZ_VRYZ01000002.1"/>
</dbReference>
<accession>A0A5C8ZXQ7</accession>
<dbReference type="SUPFAM" id="SSF52540">
    <property type="entry name" value="P-loop containing nucleoside triphosphate hydrolases"/>
    <property type="match status" value="1"/>
</dbReference>
<name>A0A5C8ZXQ7_9GAMM</name>
<evidence type="ECO:0000259" key="1">
    <source>
        <dbReference type="Pfam" id="PF01926"/>
    </source>
</evidence>
<feature type="domain" description="G" evidence="1">
    <location>
        <begin position="6"/>
        <end position="69"/>
    </location>
</feature>